<dbReference type="RefSeq" id="WP_213888431.1">
    <property type="nucleotide sequence ID" value="NZ_JAGFNU010000003.1"/>
</dbReference>
<evidence type="ECO:0000313" key="2">
    <source>
        <dbReference type="EMBL" id="MFB9233527.1"/>
    </source>
</evidence>
<accession>A0ABV5JJ95</accession>
<keyword evidence="3" id="KW-1185">Reference proteome</keyword>
<sequence length="357" mass="40461">MTDKRYQVFISSTFEDLREERRAVQDLVISTGDFPVQMESFPAADEDQFEFIKSLIDQCDYYVLIIAARYGTVADDGMSYTEKEYHYAASKGVPVLVMLHSNRGSIATDKSEETPEGKERLRKFIEEVSKGRLRKTWDSIGVLKLAVREALENAKATKPRVGWVRGDAVASVEALEELNEVRKENLKFRDALGQFEVDIPLPEIPDHDEKIEIDIFPSRRNTGFGSAASTEHVARIRGSWISLFPIFYSNLKWGVNDWNDEYFYHINEEDSCVSIGSALASEVSGIDAAGTFKLNHNALEKLTSYFIESGFMKPDNAGEPFSEMAKRYARRVRIRNDPGSGFELVSGQFDVEDEIPF</sequence>
<dbReference type="InterPro" id="IPR025139">
    <property type="entry name" value="DUF4062"/>
</dbReference>
<reference evidence="2 3" key="1">
    <citation type="submission" date="2024-09" db="EMBL/GenBank/DDBJ databases">
        <authorList>
            <person name="Sun Q."/>
            <person name="Mori K."/>
        </authorList>
    </citation>
    <scope>NUCLEOTIDE SEQUENCE [LARGE SCALE GENOMIC DNA]</scope>
    <source>
        <strain evidence="2 3">CECT 8726</strain>
    </source>
</reference>
<evidence type="ECO:0000313" key="3">
    <source>
        <dbReference type="Proteomes" id="UP001589683"/>
    </source>
</evidence>
<feature type="domain" description="DUF4062" evidence="1">
    <location>
        <begin position="7"/>
        <end position="88"/>
    </location>
</feature>
<gene>
    <name evidence="2" type="ORF">ACFFUT_17165</name>
</gene>
<evidence type="ECO:0000259" key="1">
    <source>
        <dbReference type="Pfam" id="PF13271"/>
    </source>
</evidence>
<dbReference type="Proteomes" id="UP001589683">
    <property type="component" value="Unassembled WGS sequence"/>
</dbReference>
<proteinExistence type="predicted"/>
<name>A0ABV5JJ95_9RHOB</name>
<dbReference type="Pfam" id="PF13271">
    <property type="entry name" value="DUF4062"/>
    <property type="match status" value="1"/>
</dbReference>
<organism evidence="2 3">
    <name type="scientific">Pseudohalocynthiibacter aestuariivivens</name>
    <dbReference type="NCBI Taxonomy" id="1591409"/>
    <lineage>
        <taxon>Bacteria</taxon>
        <taxon>Pseudomonadati</taxon>
        <taxon>Pseudomonadota</taxon>
        <taxon>Alphaproteobacteria</taxon>
        <taxon>Rhodobacterales</taxon>
        <taxon>Paracoccaceae</taxon>
        <taxon>Pseudohalocynthiibacter</taxon>
    </lineage>
</organism>
<dbReference type="EMBL" id="JBHMEA010000049">
    <property type="protein sequence ID" value="MFB9233527.1"/>
    <property type="molecule type" value="Genomic_DNA"/>
</dbReference>
<comment type="caution">
    <text evidence="2">The sequence shown here is derived from an EMBL/GenBank/DDBJ whole genome shotgun (WGS) entry which is preliminary data.</text>
</comment>
<protein>
    <submittedName>
        <fullName evidence="2">DUF4062 domain-containing protein</fullName>
    </submittedName>
</protein>